<evidence type="ECO:0000256" key="5">
    <source>
        <dbReference type="SAM" id="Coils"/>
    </source>
</evidence>
<dbReference type="GO" id="GO:0008270">
    <property type="term" value="F:zinc ion binding"/>
    <property type="evidence" value="ECO:0007669"/>
    <property type="project" value="UniProtKB-KW"/>
</dbReference>
<dbReference type="PROSITE" id="PS50076">
    <property type="entry name" value="DNAJ_2"/>
    <property type="match status" value="1"/>
</dbReference>
<dbReference type="InterPro" id="IPR018253">
    <property type="entry name" value="DnaJ_domain_CS"/>
</dbReference>
<feature type="compositionally biased region" description="Basic and acidic residues" evidence="6">
    <location>
        <begin position="481"/>
        <end position="508"/>
    </location>
</feature>
<dbReference type="Gene3D" id="3.30.160.60">
    <property type="entry name" value="Classic Zinc Finger"/>
    <property type="match status" value="1"/>
</dbReference>
<dbReference type="Gene3D" id="1.10.287.110">
    <property type="entry name" value="DnaJ domain"/>
    <property type="match status" value="1"/>
</dbReference>
<feature type="compositionally biased region" description="Basic residues" evidence="6">
    <location>
        <begin position="407"/>
        <end position="418"/>
    </location>
</feature>
<dbReference type="InterPro" id="IPR022755">
    <property type="entry name" value="Znf_C2H2_jaz"/>
</dbReference>
<evidence type="ECO:0000259" key="8">
    <source>
        <dbReference type="PROSITE" id="PS50157"/>
    </source>
</evidence>
<dbReference type="CDD" id="cd06257">
    <property type="entry name" value="DnaJ"/>
    <property type="match status" value="1"/>
</dbReference>
<evidence type="ECO:0000313" key="10">
    <source>
        <dbReference type="Proteomes" id="UP000646827"/>
    </source>
</evidence>
<dbReference type="SUPFAM" id="SSF57667">
    <property type="entry name" value="beta-beta-alpha zinc fingers"/>
    <property type="match status" value="1"/>
</dbReference>
<dbReference type="EMBL" id="JAEPRB010000060">
    <property type="protein sequence ID" value="KAG2223485.1"/>
    <property type="molecule type" value="Genomic_DNA"/>
</dbReference>
<dbReference type="InterPro" id="IPR036869">
    <property type="entry name" value="J_dom_sf"/>
</dbReference>
<dbReference type="InterPro" id="IPR013087">
    <property type="entry name" value="Znf_C2H2_type"/>
</dbReference>
<organism evidence="9 10">
    <name type="scientific">Circinella minor</name>
    <dbReference type="NCBI Taxonomy" id="1195481"/>
    <lineage>
        <taxon>Eukaryota</taxon>
        <taxon>Fungi</taxon>
        <taxon>Fungi incertae sedis</taxon>
        <taxon>Mucoromycota</taxon>
        <taxon>Mucoromycotina</taxon>
        <taxon>Mucoromycetes</taxon>
        <taxon>Mucorales</taxon>
        <taxon>Lichtheimiaceae</taxon>
        <taxon>Circinella</taxon>
    </lineage>
</organism>
<dbReference type="InterPro" id="IPR054076">
    <property type="entry name" value="ZUO1-like_ZHD"/>
</dbReference>
<dbReference type="Pfam" id="PF21884">
    <property type="entry name" value="ZUO1-like_ZHD"/>
    <property type="match status" value="1"/>
</dbReference>
<name>A0A8H7S7C9_9FUNG</name>
<dbReference type="GO" id="GO:0005737">
    <property type="term" value="C:cytoplasm"/>
    <property type="evidence" value="ECO:0007669"/>
    <property type="project" value="TreeGrafter"/>
</dbReference>
<evidence type="ECO:0000256" key="1">
    <source>
        <dbReference type="ARBA" id="ARBA00022723"/>
    </source>
</evidence>
<accession>A0A8H7S7C9</accession>
<dbReference type="SMART" id="SM00355">
    <property type="entry name" value="ZnF_C2H2"/>
    <property type="match status" value="2"/>
</dbReference>
<dbReference type="InterPro" id="IPR001623">
    <property type="entry name" value="DnaJ_domain"/>
</dbReference>
<dbReference type="Pfam" id="PF00096">
    <property type="entry name" value="zf-C2H2"/>
    <property type="match status" value="1"/>
</dbReference>
<keyword evidence="2 4" id="KW-0863">Zinc-finger</keyword>
<reference evidence="9 10" key="1">
    <citation type="submission" date="2020-12" db="EMBL/GenBank/DDBJ databases">
        <title>Metabolic potential, ecology and presence of endohyphal bacteria is reflected in genomic diversity of Mucoromycotina.</title>
        <authorList>
            <person name="Muszewska A."/>
            <person name="Okrasinska A."/>
            <person name="Steczkiewicz K."/>
            <person name="Drgas O."/>
            <person name="Orlowska M."/>
            <person name="Perlinska-Lenart U."/>
            <person name="Aleksandrzak-Piekarczyk T."/>
            <person name="Szatraj K."/>
            <person name="Zielenkiewicz U."/>
            <person name="Pilsyk S."/>
            <person name="Malc E."/>
            <person name="Mieczkowski P."/>
            <person name="Kruszewska J.S."/>
            <person name="Biernat P."/>
            <person name="Pawlowska J."/>
        </authorList>
    </citation>
    <scope>NUCLEOTIDE SEQUENCE [LARGE SCALE GENOMIC DNA]</scope>
    <source>
        <strain evidence="9 10">CBS 142.35</strain>
    </source>
</reference>
<dbReference type="PROSITE" id="PS00028">
    <property type="entry name" value="ZINC_FINGER_C2H2_1"/>
    <property type="match status" value="2"/>
</dbReference>
<keyword evidence="5" id="KW-0175">Coiled coil</keyword>
<dbReference type="SMART" id="SM00451">
    <property type="entry name" value="ZnF_U1"/>
    <property type="match status" value="1"/>
</dbReference>
<feature type="region of interest" description="Disordered" evidence="6">
    <location>
        <begin position="399"/>
        <end position="526"/>
    </location>
</feature>
<dbReference type="InterPro" id="IPR036236">
    <property type="entry name" value="Znf_C2H2_sf"/>
</dbReference>
<keyword evidence="3" id="KW-0862">Zinc</keyword>
<dbReference type="Pfam" id="PF00226">
    <property type="entry name" value="DnaJ"/>
    <property type="match status" value="1"/>
</dbReference>
<comment type="caution">
    <text evidence="9">The sequence shown here is derived from an EMBL/GenBank/DDBJ whole genome shotgun (WGS) entry which is preliminary data.</text>
</comment>
<gene>
    <name evidence="9" type="ORF">INT45_001233</name>
</gene>
<dbReference type="PROSITE" id="PS50157">
    <property type="entry name" value="ZINC_FINGER_C2H2_2"/>
    <property type="match status" value="1"/>
</dbReference>
<feature type="coiled-coil region" evidence="5">
    <location>
        <begin position="250"/>
        <end position="277"/>
    </location>
</feature>
<dbReference type="InterPro" id="IPR051964">
    <property type="entry name" value="Chaperone_stress_response"/>
</dbReference>
<feature type="domain" description="C2H2-type" evidence="8">
    <location>
        <begin position="529"/>
        <end position="558"/>
    </location>
</feature>
<keyword evidence="10" id="KW-1185">Reference proteome</keyword>
<evidence type="ECO:0000256" key="4">
    <source>
        <dbReference type="PROSITE-ProRule" id="PRU00042"/>
    </source>
</evidence>
<dbReference type="FunFam" id="1.10.287.110:FF:000046">
    <property type="entry name" value="dnaJ homolog subfamily C member 21"/>
    <property type="match status" value="1"/>
</dbReference>
<dbReference type="PRINTS" id="PR00625">
    <property type="entry name" value="JDOMAIN"/>
</dbReference>
<dbReference type="PROSITE" id="PS00636">
    <property type="entry name" value="DNAJ_1"/>
    <property type="match status" value="1"/>
</dbReference>
<dbReference type="SMART" id="SM00271">
    <property type="entry name" value="DnaJ"/>
    <property type="match status" value="1"/>
</dbReference>
<evidence type="ECO:0000256" key="2">
    <source>
        <dbReference type="ARBA" id="ARBA00022771"/>
    </source>
</evidence>
<keyword evidence="1" id="KW-0479">Metal-binding</keyword>
<dbReference type="SUPFAM" id="SSF46565">
    <property type="entry name" value="Chaperone J-domain"/>
    <property type="match status" value="1"/>
</dbReference>
<protein>
    <submittedName>
        <fullName evidence="9">Uncharacterized protein</fullName>
    </submittedName>
</protein>
<dbReference type="Proteomes" id="UP000646827">
    <property type="component" value="Unassembled WGS sequence"/>
</dbReference>
<evidence type="ECO:0000256" key="6">
    <source>
        <dbReference type="SAM" id="MobiDB-lite"/>
    </source>
</evidence>
<dbReference type="OrthoDB" id="5894at2759"/>
<dbReference type="InterPro" id="IPR003604">
    <property type="entry name" value="Matrin/U1-like-C_Znf_C2H2"/>
</dbReference>
<proteinExistence type="predicted"/>
<dbReference type="AlphaFoldDB" id="A0A8H7S7C9"/>
<evidence type="ECO:0000313" key="9">
    <source>
        <dbReference type="EMBL" id="KAG2223485.1"/>
    </source>
</evidence>
<sequence>MRVCYYDLLNVERTATELELKKAYRKQALIWHPDKNGDRVQEATERFAMIQEAYEVLSDPHERTWYDGHRDSILRGDDAAAHKDSSAGTTSDDLMRYFTMSGVRGFGDDDKGFFAIYRKLFEKLSDEEESAYNCDPPEDGEMFTRYPMFGNSKTPFADNDGYRGYGAYARDFYAAWMNFTSVKSFQWMDKWRLRDAPNRFVRRAMEKENKKAREVARKEYNDTVRSLATFVRKRDPRFKKFQQDEQKRREVAAAEQKARVQREKEELQAQLASYEEPEWAKIDQTSLAAAGYLSDRSDNNDDEEDDGSGAEETDFYCVVCDKFYKSEQQYTSHESSRKHLKLAEKMKREMMADEEDFDFATTDDVIAEEKDSTLLSEMDQNIDDIDYIDKIDDLLEQEELNRTATKSSKKKKKGKKAPRFGIEEQQEPPTLMGDVDELSALTASLEMEKSSRRKRRNGKKEEGISGATSTTITPPVELEDKETIDVNGKEEEEKEKEIVEPVKESGKTKREKRKEKKKQKEEKAAASELLCNVCGEDFSTRNQLFTHIKKTGHALAVPLKSKNKKR</sequence>
<dbReference type="GO" id="GO:0003676">
    <property type="term" value="F:nucleic acid binding"/>
    <property type="evidence" value="ECO:0007669"/>
    <property type="project" value="InterPro"/>
</dbReference>
<feature type="domain" description="J" evidence="7">
    <location>
        <begin position="4"/>
        <end position="70"/>
    </location>
</feature>
<evidence type="ECO:0000256" key="3">
    <source>
        <dbReference type="ARBA" id="ARBA00022833"/>
    </source>
</evidence>
<dbReference type="Pfam" id="PF12171">
    <property type="entry name" value="zf-C2H2_jaz"/>
    <property type="match status" value="1"/>
</dbReference>
<evidence type="ECO:0000259" key="7">
    <source>
        <dbReference type="PROSITE" id="PS50076"/>
    </source>
</evidence>
<dbReference type="PANTHER" id="PTHR44029:SF1">
    <property type="entry name" value="DNAJ HOMOLOG SUBFAMILY C MEMBER 21"/>
    <property type="match status" value="1"/>
</dbReference>
<dbReference type="PANTHER" id="PTHR44029">
    <property type="entry name" value="DNAJ HOMOLOG SUBFAMILY C MEMBER 21"/>
    <property type="match status" value="1"/>
</dbReference>